<dbReference type="GeneID" id="94374319"/>
<proteinExistence type="predicted"/>
<accession>A0ABX8TIK3</accession>
<evidence type="ECO:0000256" key="1">
    <source>
        <dbReference type="SAM" id="MobiDB-lite"/>
    </source>
</evidence>
<dbReference type="PROSITE" id="PS51257">
    <property type="entry name" value="PROKAR_LIPOPROTEIN"/>
    <property type="match status" value="1"/>
</dbReference>
<sequence>MRVQIALISAVALLAACSNPDNKTKTEGDGAAAPAAPAAATMPAPKPGLWQQTISGGAMPAPTTVKMCVGPTVEGENPFSAPQPGVACSENSVKAAPGGAEFHSVCNAQGMTVTSDGKVSGNMDSAYKIDITTKTAGPNVPPQMAEMKMTIDATRLGDCPAGTAPGAVVQ</sequence>
<organism evidence="2 3">
    <name type="scientific">Brevundimonas nasdae</name>
    <dbReference type="NCBI Taxonomy" id="172043"/>
    <lineage>
        <taxon>Bacteria</taxon>
        <taxon>Pseudomonadati</taxon>
        <taxon>Pseudomonadota</taxon>
        <taxon>Alphaproteobacteria</taxon>
        <taxon>Caulobacterales</taxon>
        <taxon>Caulobacteraceae</taxon>
        <taxon>Brevundimonas</taxon>
    </lineage>
</organism>
<dbReference type="InterPro" id="IPR022061">
    <property type="entry name" value="DUF3617"/>
</dbReference>
<evidence type="ECO:0000313" key="2">
    <source>
        <dbReference type="EMBL" id="QYC11092.1"/>
    </source>
</evidence>
<keyword evidence="3" id="KW-1185">Reference proteome</keyword>
<dbReference type="EMBL" id="CP080034">
    <property type="protein sequence ID" value="QYC11092.1"/>
    <property type="molecule type" value="Genomic_DNA"/>
</dbReference>
<feature type="region of interest" description="Disordered" evidence="1">
    <location>
        <begin position="20"/>
        <end position="43"/>
    </location>
</feature>
<dbReference type="RefSeq" id="WP_201100414.1">
    <property type="nucleotide sequence ID" value="NZ_BAAAEE010000010.1"/>
</dbReference>
<gene>
    <name evidence="2" type="ORF">KWG56_03515</name>
</gene>
<reference evidence="2 3" key="1">
    <citation type="submission" date="2021-07" db="EMBL/GenBank/DDBJ databases">
        <title>Isolation and characterization of bacteria from a gold mining with a capacity of golden bioaccumulation.</title>
        <authorList>
            <person name="Yang X.J."/>
        </authorList>
    </citation>
    <scope>NUCLEOTIDE SEQUENCE [LARGE SCALE GENOMIC DNA]</scope>
    <source>
        <strain evidence="2 3">Au29</strain>
    </source>
</reference>
<feature type="compositionally biased region" description="Low complexity" evidence="1">
    <location>
        <begin position="31"/>
        <end position="43"/>
    </location>
</feature>
<name>A0ABX8TIK3_9CAUL</name>
<dbReference type="Proteomes" id="UP000824334">
    <property type="component" value="Chromosome"/>
</dbReference>
<dbReference type="Pfam" id="PF12276">
    <property type="entry name" value="DUF3617"/>
    <property type="match status" value="1"/>
</dbReference>
<evidence type="ECO:0000313" key="3">
    <source>
        <dbReference type="Proteomes" id="UP000824334"/>
    </source>
</evidence>
<protein>
    <submittedName>
        <fullName evidence="2">DUF3617 family protein</fullName>
    </submittedName>
</protein>